<protein>
    <submittedName>
        <fullName evidence="1">Uncharacterized protein</fullName>
    </submittedName>
</protein>
<gene>
    <name evidence="1" type="ORF">S06H3_60580</name>
</gene>
<dbReference type="AlphaFoldDB" id="X1RQJ0"/>
<feature type="non-terminal residue" evidence="1">
    <location>
        <position position="1"/>
    </location>
</feature>
<proteinExistence type="predicted"/>
<accession>X1RQJ0</accession>
<reference evidence="1" key="1">
    <citation type="journal article" date="2014" name="Front. Microbiol.">
        <title>High frequency of phylogenetically diverse reductive dehalogenase-homologous genes in deep subseafloor sedimentary metagenomes.</title>
        <authorList>
            <person name="Kawai M."/>
            <person name="Futagami T."/>
            <person name="Toyoda A."/>
            <person name="Takaki Y."/>
            <person name="Nishi S."/>
            <person name="Hori S."/>
            <person name="Arai W."/>
            <person name="Tsubouchi T."/>
            <person name="Morono Y."/>
            <person name="Uchiyama I."/>
            <person name="Ito T."/>
            <person name="Fujiyama A."/>
            <person name="Inagaki F."/>
            <person name="Takami H."/>
        </authorList>
    </citation>
    <scope>NUCLEOTIDE SEQUENCE</scope>
    <source>
        <strain evidence="1">Expedition CK06-06</strain>
    </source>
</reference>
<evidence type="ECO:0000313" key="1">
    <source>
        <dbReference type="EMBL" id="GAI57789.1"/>
    </source>
</evidence>
<dbReference type="EMBL" id="BARV01039545">
    <property type="protein sequence ID" value="GAI57789.1"/>
    <property type="molecule type" value="Genomic_DNA"/>
</dbReference>
<name>X1RQJ0_9ZZZZ</name>
<comment type="caution">
    <text evidence="1">The sequence shown here is derived from an EMBL/GenBank/DDBJ whole genome shotgun (WGS) entry which is preliminary data.</text>
</comment>
<sequence>AHIMKYFQLFRVIGLPNVITYDDGLKSTEVEKKRLVAVHVELTGYADTDDNDIQGYHERAKVFDLPERLFNAEKLGTSLPSNIRAKRDHVPVDLDIPVGESFKVAIKCASQPSNIRGAYEYEIIS</sequence>
<organism evidence="1">
    <name type="scientific">marine sediment metagenome</name>
    <dbReference type="NCBI Taxonomy" id="412755"/>
    <lineage>
        <taxon>unclassified sequences</taxon>
        <taxon>metagenomes</taxon>
        <taxon>ecological metagenomes</taxon>
    </lineage>
</organism>